<dbReference type="STRING" id="407036.SAMN05216243_1324"/>
<dbReference type="Proteomes" id="UP000198694">
    <property type="component" value="Unassembled WGS sequence"/>
</dbReference>
<proteinExistence type="predicted"/>
<evidence type="ECO:0000313" key="2">
    <source>
        <dbReference type="Proteomes" id="UP000198694"/>
    </source>
</evidence>
<dbReference type="EMBL" id="FNFL01000001">
    <property type="protein sequence ID" value="SDJ89117.1"/>
    <property type="molecule type" value="Genomic_DNA"/>
</dbReference>
<protein>
    <submittedName>
        <fullName evidence="1">YhzD-like protein</fullName>
    </submittedName>
</protein>
<gene>
    <name evidence="1" type="ORF">SAMN05216243_1324</name>
</gene>
<name>A0A1G8XFE1_9BACI</name>
<reference evidence="1 2" key="1">
    <citation type="submission" date="2016-10" db="EMBL/GenBank/DDBJ databases">
        <authorList>
            <person name="de Groot N.N."/>
        </authorList>
    </citation>
    <scope>NUCLEOTIDE SEQUENCE [LARGE SCALE GENOMIC DNA]</scope>
    <source>
        <strain evidence="1 2">CGMCC 1.6502</strain>
    </source>
</reference>
<evidence type="ECO:0000313" key="1">
    <source>
        <dbReference type="EMBL" id="SDJ89117.1"/>
    </source>
</evidence>
<dbReference type="AlphaFoldDB" id="A0A1G8XFE1"/>
<organism evidence="1 2">
    <name type="scientific">Sediminibacillus albus</name>
    <dbReference type="NCBI Taxonomy" id="407036"/>
    <lineage>
        <taxon>Bacteria</taxon>
        <taxon>Bacillati</taxon>
        <taxon>Bacillota</taxon>
        <taxon>Bacilli</taxon>
        <taxon>Bacillales</taxon>
        <taxon>Bacillaceae</taxon>
        <taxon>Sediminibacillus</taxon>
    </lineage>
</organism>
<dbReference type="InterPro" id="IPR025544">
    <property type="entry name" value="YhzD"/>
</dbReference>
<dbReference type="Pfam" id="PF14120">
    <property type="entry name" value="YhzD"/>
    <property type="match status" value="1"/>
</dbReference>
<accession>A0A1G8XFE1</accession>
<sequence>MKNTLVAKKKLGGVPMKAYVLTVFDTDGKKLMEESFEAENDKDAEKIGTNRLEDEKYSDFTHRCVSPDGKLVLFHR</sequence>
<keyword evidence="2" id="KW-1185">Reference proteome</keyword>